<protein>
    <submittedName>
        <fullName evidence="1">Uncharacterized protein</fullName>
    </submittedName>
</protein>
<dbReference type="EMBL" id="KY052794">
    <property type="protein sequence ID" value="ASE99725.1"/>
    <property type="molecule type" value="Genomic_DNA"/>
</dbReference>
<reference evidence="1" key="2">
    <citation type="journal article" date="2017" name="Nat. Commun.">
        <title>Single-virus genomics reveals hidden cosmopolitan and abundant viruses.</title>
        <authorList>
            <person name="Martinez-Hernandez F."/>
            <person name="Fornas O."/>
            <person name="Lluesma Gomez M."/>
            <person name="Bolduc B."/>
            <person name="de la Cruz Pena M.J."/>
            <person name="Martinez J.M."/>
            <person name="Anton J."/>
            <person name="Gasol J.M."/>
            <person name="Rosselli R."/>
            <person name="Rodriguez-Valera F."/>
            <person name="Sullivan M.B."/>
            <person name="Acinas S.G."/>
            <person name="Martinez-Garcia M."/>
        </authorList>
    </citation>
    <scope>NUCLEOTIDE SEQUENCE</scope>
</reference>
<evidence type="ECO:0000313" key="1">
    <source>
        <dbReference type="EMBL" id="ASE99725.1"/>
    </source>
</evidence>
<organism evidence="1">
    <name type="scientific">uncultured virus</name>
    <dbReference type="NCBI Taxonomy" id="340016"/>
    <lineage>
        <taxon>Viruses</taxon>
        <taxon>environmental samples</taxon>
    </lineage>
</organism>
<sequence>MKNADITYFNYEHLNRVGRGDPNAIIILTHGLIRSYNKTMGITSQKLMLNLNVHQIPRFLFQQGTLYTKNNLIYSRYKTKEPQSYIKNCNFLFYQIDVKYKMLYLKALSKRRINEDTDEIPIDYFGEIVDSPLWRFDGNNIYLYLESLKRE</sequence>
<accession>A0A218MKB7</accession>
<name>A0A218MKB7_9VIRU</name>
<proteinExistence type="predicted"/>
<reference evidence="1" key="1">
    <citation type="submission" date="2016-10" db="EMBL/GenBank/DDBJ databases">
        <authorList>
            <person name="Varghese N."/>
        </authorList>
    </citation>
    <scope>NUCLEOTIDE SEQUENCE</scope>
</reference>